<proteinExistence type="inferred from homology"/>
<dbReference type="OMA" id="LGGHTPM"/>
<dbReference type="SUPFAM" id="SSF52540">
    <property type="entry name" value="P-loop containing nucleoside triphosphate hydrolases"/>
    <property type="match status" value="1"/>
</dbReference>
<evidence type="ECO:0000313" key="7">
    <source>
        <dbReference type="Proteomes" id="UP000007015"/>
    </source>
</evidence>
<dbReference type="STRING" id="39946.A2Z3X2"/>
<accession>A2Z3X2</accession>
<dbReference type="EMBL" id="CM000134">
    <property type="protein sequence ID" value="EAZ10033.1"/>
    <property type="molecule type" value="Genomic_DNA"/>
</dbReference>
<protein>
    <recommendedName>
        <fullName evidence="3">Sulfotransferase</fullName>
        <ecNumber evidence="3">2.8.2.-</ecNumber>
    </recommendedName>
</protein>
<dbReference type="InterPro" id="IPR000863">
    <property type="entry name" value="Sulfotransferase_dom"/>
</dbReference>
<name>A2Z3X2_ORYSI</name>
<dbReference type="HOGENOM" id="CLU_027239_0_1_1"/>
<dbReference type="EC" id="2.8.2.-" evidence="3"/>
<dbReference type="Proteomes" id="UP000007015">
    <property type="component" value="Chromosome 9"/>
</dbReference>
<evidence type="ECO:0000256" key="3">
    <source>
        <dbReference type="RuleBase" id="RU361155"/>
    </source>
</evidence>
<dbReference type="GO" id="GO:0008146">
    <property type="term" value="F:sulfotransferase activity"/>
    <property type="evidence" value="ECO:0007669"/>
    <property type="project" value="InterPro"/>
</dbReference>
<reference evidence="6 7" key="1">
    <citation type="journal article" date="2005" name="PLoS Biol.">
        <title>The genomes of Oryza sativa: a history of duplications.</title>
        <authorList>
            <person name="Yu J."/>
            <person name="Wang J."/>
            <person name="Lin W."/>
            <person name="Li S."/>
            <person name="Li H."/>
            <person name="Zhou J."/>
            <person name="Ni P."/>
            <person name="Dong W."/>
            <person name="Hu S."/>
            <person name="Zeng C."/>
            <person name="Zhang J."/>
            <person name="Zhang Y."/>
            <person name="Li R."/>
            <person name="Xu Z."/>
            <person name="Li S."/>
            <person name="Li X."/>
            <person name="Zheng H."/>
            <person name="Cong L."/>
            <person name="Lin L."/>
            <person name="Yin J."/>
            <person name="Geng J."/>
            <person name="Li G."/>
            <person name="Shi J."/>
            <person name="Liu J."/>
            <person name="Lv H."/>
            <person name="Li J."/>
            <person name="Wang J."/>
            <person name="Deng Y."/>
            <person name="Ran L."/>
            <person name="Shi X."/>
            <person name="Wang X."/>
            <person name="Wu Q."/>
            <person name="Li C."/>
            <person name="Ren X."/>
            <person name="Wang J."/>
            <person name="Wang X."/>
            <person name="Li D."/>
            <person name="Liu D."/>
            <person name="Zhang X."/>
            <person name="Ji Z."/>
            <person name="Zhao W."/>
            <person name="Sun Y."/>
            <person name="Zhang Z."/>
            <person name="Bao J."/>
            <person name="Han Y."/>
            <person name="Dong L."/>
            <person name="Ji J."/>
            <person name="Chen P."/>
            <person name="Wu S."/>
            <person name="Liu J."/>
            <person name="Xiao Y."/>
            <person name="Bu D."/>
            <person name="Tan J."/>
            <person name="Yang L."/>
            <person name="Ye C."/>
            <person name="Zhang J."/>
            <person name="Xu J."/>
            <person name="Zhou Y."/>
            <person name="Yu Y."/>
            <person name="Zhang B."/>
            <person name="Zhuang S."/>
            <person name="Wei H."/>
            <person name="Liu B."/>
            <person name="Lei M."/>
            <person name="Yu H."/>
            <person name="Li Y."/>
            <person name="Xu H."/>
            <person name="Wei S."/>
            <person name="He X."/>
            <person name="Fang L."/>
            <person name="Zhang Z."/>
            <person name="Zhang Y."/>
            <person name="Huang X."/>
            <person name="Su Z."/>
            <person name="Tong W."/>
            <person name="Li J."/>
            <person name="Tong Z."/>
            <person name="Li S."/>
            <person name="Ye J."/>
            <person name="Wang L."/>
            <person name="Fang L."/>
            <person name="Lei T."/>
            <person name="Chen C."/>
            <person name="Chen H."/>
            <person name="Xu Z."/>
            <person name="Li H."/>
            <person name="Huang H."/>
            <person name="Zhang F."/>
            <person name="Xu H."/>
            <person name="Li N."/>
            <person name="Zhao C."/>
            <person name="Li S."/>
            <person name="Dong L."/>
            <person name="Huang Y."/>
            <person name="Li L."/>
            <person name="Xi Y."/>
            <person name="Qi Q."/>
            <person name="Li W."/>
            <person name="Zhang B."/>
            <person name="Hu W."/>
            <person name="Zhang Y."/>
            <person name="Tian X."/>
            <person name="Jiao Y."/>
            <person name="Liang X."/>
            <person name="Jin J."/>
            <person name="Gao L."/>
            <person name="Zheng W."/>
            <person name="Hao B."/>
            <person name="Liu S."/>
            <person name="Wang W."/>
            <person name="Yuan L."/>
            <person name="Cao M."/>
            <person name="McDermott J."/>
            <person name="Samudrala R."/>
            <person name="Wang J."/>
            <person name="Wong G.K."/>
            <person name="Yang H."/>
        </authorList>
    </citation>
    <scope>NUCLEOTIDE SEQUENCE [LARGE SCALE GENOMIC DNA]</scope>
    <source>
        <strain evidence="7">cv. 93-11</strain>
    </source>
</reference>
<evidence type="ECO:0000256" key="4">
    <source>
        <dbReference type="SAM" id="MobiDB-lite"/>
    </source>
</evidence>
<dbReference type="Gramene" id="BGIOSGA031239-TA">
    <property type="protein sequence ID" value="BGIOSGA031239-PA"/>
    <property type="gene ID" value="BGIOSGA031239"/>
</dbReference>
<evidence type="ECO:0000313" key="6">
    <source>
        <dbReference type="EMBL" id="EAZ10033.1"/>
    </source>
</evidence>
<feature type="domain" description="Sulfotransferase" evidence="5">
    <location>
        <begin position="91"/>
        <end position="360"/>
    </location>
</feature>
<dbReference type="Gene3D" id="3.40.50.300">
    <property type="entry name" value="P-loop containing nucleotide triphosphate hydrolases"/>
    <property type="match status" value="1"/>
</dbReference>
<comment type="similarity">
    <text evidence="1 3">Belongs to the sulfotransferase 1 family.</text>
</comment>
<sequence>MVAAAAAAAEAKAAIGVATPTPTAAPCGSTTTPRDADVDDKMTIVGHPAASLPLETRWPPFPLRRLGGFWMPESLLPAVAALHTSFAPAPDGVLLASFPKSGTSWLKALAFAAANRAAHPPSDADHPLRRRNPHDCVEFFEMRPDEHTGATSDGIAVDAASPPPPPRVLATHLPYSLLPKRITAGDGCRIIYICRDPKDTLVSFWHFSKKMAATMAVDAGAFTFDEAFELFCDGNCTGGPQWRHVLEYWEASRRCPGKVLFLRYEDMLRRPASGLRKMAEFMGCPFAAAEEAAGVADAIVELCSLDELRSLEVNRNGTDVLGLKNESYFREGVAGDWRNHMTPAMAARLDKIVNDATRGSGLSLANATPSPPMHENEIKGNLTIYHSQNDI</sequence>
<dbReference type="PANTHER" id="PTHR11783">
    <property type="entry name" value="SULFOTRANSFERASE SULT"/>
    <property type="match status" value="1"/>
</dbReference>
<gene>
    <name evidence="6" type="ORF">OsI_32337</name>
</gene>
<dbReference type="Pfam" id="PF00685">
    <property type="entry name" value="Sulfotransfer_1"/>
    <property type="match status" value="1"/>
</dbReference>
<evidence type="ECO:0000256" key="2">
    <source>
        <dbReference type="ARBA" id="ARBA00022679"/>
    </source>
</evidence>
<evidence type="ECO:0000256" key="1">
    <source>
        <dbReference type="ARBA" id="ARBA00005771"/>
    </source>
</evidence>
<keyword evidence="7" id="KW-1185">Reference proteome</keyword>
<dbReference type="AlphaFoldDB" id="A2Z3X2"/>
<feature type="region of interest" description="Disordered" evidence="4">
    <location>
        <begin position="362"/>
        <end position="391"/>
    </location>
</feature>
<evidence type="ECO:0000259" key="5">
    <source>
        <dbReference type="Pfam" id="PF00685"/>
    </source>
</evidence>
<organism evidence="6 7">
    <name type="scientific">Oryza sativa subsp. indica</name>
    <name type="common">Rice</name>
    <dbReference type="NCBI Taxonomy" id="39946"/>
    <lineage>
        <taxon>Eukaryota</taxon>
        <taxon>Viridiplantae</taxon>
        <taxon>Streptophyta</taxon>
        <taxon>Embryophyta</taxon>
        <taxon>Tracheophyta</taxon>
        <taxon>Spermatophyta</taxon>
        <taxon>Magnoliopsida</taxon>
        <taxon>Liliopsida</taxon>
        <taxon>Poales</taxon>
        <taxon>Poaceae</taxon>
        <taxon>BOP clade</taxon>
        <taxon>Oryzoideae</taxon>
        <taxon>Oryzeae</taxon>
        <taxon>Oryzinae</taxon>
        <taxon>Oryza</taxon>
        <taxon>Oryza sativa</taxon>
    </lineage>
</organism>
<keyword evidence="2 3" id="KW-0808">Transferase</keyword>
<dbReference type="InterPro" id="IPR027417">
    <property type="entry name" value="P-loop_NTPase"/>
</dbReference>